<dbReference type="Proteomes" id="UP000634805">
    <property type="component" value="Unassembled WGS sequence"/>
</dbReference>
<name>A0A811TBD5_9EURY</name>
<dbReference type="Pfam" id="PF12773">
    <property type="entry name" value="DZR"/>
    <property type="match status" value="1"/>
</dbReference>
<accession>A0A811TBD5</accession>
<dbReference type="AlphaFoldDB" id="A0A811TBD5"/>
<dbReference type="PANTHER" id="PTHR36718:SF1">
    <property type="entry name" value="DOUBLE ZINC RIBBON PROTEIN MJ0416"/>
    <property type="match status" value="1"/>
</dbReference>
<protein>
    <submittedName>
        <fullName evidence="2">Double zinc ribbon</fullName>
    </submittedName>
</protein>
<gene>
    <name evidence="2" type="ORF">EMLJLAPB_00392</name>
</gene>
<evidence type="ECO:0000259" key="1">
    <source>
        <dbReference type="Pfam" id="PF12773"/>
    </source>
</evidence>
<organism evidence="2 3">
    <name type="scientific">Candidatus Argoarchaeum ethanivorans</name>
    <dbReference type="NCBI Taxonomy" id="2608793"/>
    <lineage>
        <taxon>Archaea</taxon>
        <taxon>Methanobacteriati</taxon>
        <taxon>Methanobacteriota</taxon>
        <taxon>Stenosarchaea group</taxon>
        <taxon>Methanomicrobia</taxon>
        <taxon>Methanosarcinales</taxon>
        <taxon>Methanosarcinales incertae sedis</taxon>
        <taxon>GOM Arc I cluster</taxon>
        <taxon>Candidatus Argoarchaeum</taxon>
    </lineage>
</organism>
<dbReference type="InterPro" id="IPR025874">
    <property type="entry name" value="DZR"/>
</dbReference>
<dbReference type="InterPro" id="IPR053281">
    <property type="entry name" value="Double_zinc_ribbon"/>
</dbReference>
<comment type="caution">
    <text evidence="2">The sequence shown here is derived from an EMBL/GenBank/DDBJ whole genome shotgun (WGS) entry which is preliminary data.</text>
</comment>
<reference evidence="2" key="1">
    <citation type="submission" date="2020-10" db="EMBL/GenBank/DDBJ databases">
        <authorList>
            <person name="Hahn C.J."/>
            <person name="Laso-Perez R."/>
            <person name="Vulcano F."/>
            <person name="Vaziourakis K.-M."/>
            <person name="Stokke R."/>
            <person name="Steen I.H."/>
            <person name="Teske A."/>
            <person name="Boetius A."/>
            <person name="Liebeke M."/>
            <person name="Amann R."/>
            <person name="Knittel K."/>
        </authorList>
    </citation>
    <scope>NUCLEOTIDE SEQUENCE</scope>
    <source>
        <strain evidence="2">Gfbio:e3339647-f889-4370-9287-4fb5cb688e4c:AG392D22_GoMArc1</strain>
    </source>
</reference>
<sequence>MIGPEEQRRILQTLRSRVVATRFMALKRLSSMARDTPSEFEQWELEDSAALEELLLVIRDLENESGDESLQREAKICLRTIKSTLGPKYRKTALRCPSCRRVLCYGWDCCPYCGALVQYSEENRCLDCKMSLDSEWIFCVKCGRKLKEPLISSRCPQCNTEIHENWVVCPLCGKMLK</sequence>
<evidence type="ECO:0000313" key="2">
    <source>
        <dbReference type="EMBL" id="CAD6492923.1"/>
    </source>
</evidence>
<dbReference type="EMBL" id="CAJHIS010000008">
    <property type="protein sequence ID" value="CAD6492923.1"/>
    <property type="molecule type" value="Genomic_DNA"/>
</dbReference>
<proteinExistence type="predicted"/>
<evidence type="ECO:0000313" key="3">
    <source>
        <dbReference type="Proteomes" id="UP000634805"/>
    </source>
</evidence>
<dbReference type="PANTHER" id="PTHR36718">
    <property type="entry name" value="OS05G0435400 PROTEIN"/>
    <property type="match status" value="1"/>
</dbReference>
<feature type="domain" description="DZANK-type" evidence="1">
    <location>
        <begin position="125"/>
        <end position="173"/>
    </location>
</feature>